<keyword evidence="2" id="KW-1185">Reference proteome</keyword>
<dbReference type="PANTHER" id="PTHR12526">
    <property type="entry name" value="GLYCOSYLTRANSFERASE"/>
    <property type="match status" value="1"/>
</dbReference>
<dbReference type="Gene3D" id="3.40.50.2000">
    <property type="entry name" value="Glycogen Phosphorylase B"/>
    <property type="match status" value="1"/>
</dbReference>
<reference evidence="1 2" key="1">
    <citation type="submission" date="2021-04" db="EMBL/GenBank/DDBJ databases">
        <authorList>
            <person name="Ivanova A."/>
        </authorList>
    </citation>
    <scope>NUCLEOTIDE SEQUENCE [LARGE SCALE GENOMIC DNA]</scope>
    <source>
        <strain evidence="1 2">G18</strain>
    </source>
</reference>
<comment type="caution">
    <text evidence="1">The sequence shown here is derived from an EMBL/GenBank/DDBJ whole genome shotgun (WGS) entry which is preliminary data.</text>
</comment>
<accession>A0ABS5BRP9</accession>
<dbReference type="Pfam" id="PF13692">
    <property type="entry name" value="Glyco_trans_1_4"/>
    <property type="match status" value="1"/>
</dbReference>
<dbReference type="EMBL" id="JAGKQQ010000001">
    <property type="protein sequence ID" value="MBP3956082.1"/>
    <property type="molecule type" value="Genomic_DNA"/>
</dbReference>
<dbReference type="RefSeq" id="WP_210654117.1">
    <property type="nucleotide sequence ID" value="NZ_JAGKQQ010000001.1"/>
</dbReference>
<proteinExistence type="predicted"/>
<dbReference type="CDD" id="cd03801">
    <property type="entry name" value="GT4_PimA-like"/>
    <property type="match status" value="1"/>
</dbReference>
<dbReference type="SUPFAM" id="SSF53756">
    <property type="entry name" value="UDP-Glycosyltransferase/glycogen phosphorylase"/>
    <property type="match status" value="1"/>
</dbReference>
<name>A0ABS5BRP9_9BACT</name>
<gene>
    <name evidence="1" type="ORF">J8F10_12390</name>
</gene>
<sequence length="626" mass="70036">MHLGRREKVPFPEAYKGFRLIRIHGRVHALPPTAQVERILSTPGMLDRHPAVLSAPTLAEIERLVDAWDERAERTEALKQVEGYDIVRHRDAFYAVPQSAGAVDLDVPGDRQRVGVIAGTGAEELERTVRRVAAGAPVEFAGWLPIFSVSGNCGAHPQFKHTGNPPEGYRFTRSAPPGEKRVVPPAPSARGLRARGARLGQKLAKAARSAILAARSALNFVRPQRGVTIATRVAVFAAFVRLLVTLLRRGCKPGAVLNFLQTRHLQSQLLLGRQELVFLTSMPYTFGQNDWVIEIEDPTTLFYPLVQNGHTCGLSLADSPYFPIVKTLLEADHCKAILTHMRSTAELVPALFKSEAIRKKVVYAPLGVRLPERWQRHDPQPADEPIHLLFINSWCQVPENFYVRGGLDVLEAFAILRKRYPQLRLTMRTELPALDDHYLRILEGGWVRIVNRFLTDEEMAELHAESHIFLLPAARVHIVSLLQAMSYGLAVVGSDGWGMEEYLEHEQNGLVVRGRYGKASWADPEAGMLRENYEFMYTPDPEVVAGIVESVSRLVEDQELRRRLGQTARANVRDEYNLDSWNRGLKAALDRASGGAPERVVTLQRVEAEPREDGVRSHQADACEVR</sequence>
<organism evidence="1 2">
    <name type="scientific">Gemmata palustris</name>
    <dbReference type="NCBI Taxonomy" id="2822762"/>
    <lineage>
        <taxon>Bacteria</taxon>
        <taxon>Pseudomonadati</taxon>
        <taxon>Planctomycetota</taxon>
        <taxon>Planctomycetia</taxon>
        <taxon>Gemmatales</taxon>
        <taxon>Gemmataceae</taxon>
        <taxon>Gemmata</taxon>
    </lineage>
</organism>
<evidence type="ECO:0000313" key="2">
    <source>
        <dbReference type="Proteomes" id="UP000676565"/>
    </source>
</evidence>
<protein>
    <submittedName>
        <fullName evidence="1">Glycosyltransferase family 4 protein</fullName>
    </submittedName>
</protein>
<evidence type="ECO:0000313" key="1">
    <source>
        <dbReference type="EMBL" id="MBP3956082.1"/>
    </source>
</evidence>
<dbReference type="Proteomes" id="UP000676565">
    <property type="component" value="Unassembled WGS sequence"/>
</dbReference>